<comment type="caution">
    <text evidence="3">The sequence shown here is derived from an EMBL/GenBank/DDBJ whole genome shotgun (WGS) entry which is preliminary data.</text>
</comment>
<dbReference type="RefSeq" id="XP_064685485.1">
    <property type="nucleotide sequence ID" value="XM_064828283.1"/>
</dbReference>
<organism evidence="3 4">
    <name type="scientific">Mucor velutinosus</name>
    <dbReference type="NCBI Taxonomy" id="708070"/>
    <lineage>
        <taxon>Eukaryota</taxon>
        <taxon>Fungi</taxon>
        <taxon>Fungi incertae sedis</taxon>
        <taxon>Mucoromycota</taxon>
        <taxon>Mucoromycotina</taxon>
        <taxon>Mucoromycetes</taxon>
        <taxon>Mucorales</taxon>
        <taxon>Mucorineae</taxon>
        <taxon>Mucoraceae</taxon>
        <taxon>Mucor</taxon>
    </lineage>
</organism>
<evidence type="ECO:0000256" key="2">
    <source>
        <dbReference type="SAM" id="SignalP"/>
    </source>
</evidence>
<dbReference type="GeneID" id="89952729"/>
<evidence type="ECO:0000313" key="3">
    <source>
        <dbReference type="EMBL" id="KAK4518819.1"/>
    </source>
</evidence>
<dbReference type="Proteomes" id="UP001304243">
    <property type="component" value="Unassembled WGS sequence"/>
</dbReference>
<reference evidence="3 4" key="1">
    <citation type="submission" date="2022-11" db="EMBL/GenBank/DDBJ databases">
        <title>Mucor velutinosus strain NIH1002 WGS.</title>
        <authorList>
            <person name="Subramanian P."/>
            <person name="Mullikin J.C."/>
            <person name="Segre J.A."/>
            <person name="Zelazny A.M."/>
        </authorList>
    </citation>
    <scope>NUCLEOTIDE SEQUENCE [LARGE SCALE GENOMIC DNA]</scope>
    <source>
        <strain evidence="3 4">NIH1002</strain>
    </source>
</reference>
<protein>
    <submittedName>
        <fullName evidence="3">Uncharacterized protein</fullName>
    </submittedName>
</protein>
<name>A0AAN7DLJ8_9FUNG</name>
<dbReference type="EMBL" id="JASEJX010000012">
    <property type="protein sequence ID" value="KAK4518819.1"/>
    <property type="molecule type" value="Genomic_DNA"/>
</dbReference>
<sequence length="98" mass="10219">MQIKFLSLASLAVLFAAVSAAPPPASSQEGATQYVDGPDISDSRRSVPSSGDEATFNARVEAIQNDPEIKNTLDFLIQQISGKLNEGSSPSAQSPNGL</sequence>
<feature type="signal peptide" evidence="2">
    <location>
        <begin position="1"/>
        <end position="20"/>
    </location>
</feature>
<feature type="chain" id="PRO_5043027185" evidence="2">
    <location>
        <begin position="21"/>
        <end position="98"/>
    </location>
</feature>
<keyword evidence="4" id="KW-1185">Reference proteome</keyword>
<evidence type="ECO:0000256" key="1">
    <source>
        <dbReference type="SAM" id="MobiDB-lite"/>
    </source>
</evidence>
<evidence type="ECO:0000313" key="4">
    <source>
        <dbReference type="Proteomes" id="UP001304243"/>
    </source>
</evidence>
<feature type="region of interest" description="Disordered" evidence="1">
    <location>
        <begin position="22"/>
        <end position="53"/>
    </location>
</feature>
<accession>A0AAN7DLJ8</accession>
<proteinExistence type="predicted"/>
<keyword evidence="2" id="KW-0732">Signal</keyword>
<gene>
    <name evidence="3" type="ORF">ATC70_009043</name>
</gene>
<dbReference type="AlphaFoldDB" id="A0AAN7DLJ8"/>